<gene>
    <name evidence="2" type="ORF">EYF80_039582</name>
</gene>
<sequence>MSCSFQKSWPRSEAIITSGGEENHVAARRGEERNTLTVQHRHGMLPITLLQKSRRQEEESLLHRESADKKGKDAAYAERPEPRFLRVAFTHPSPSPSPPSLHGSISFNSSSATPPAVKCKPKVPYTSLSPPPSKPPALILLRSFAPAGPSFVPALFPGRFDVASG</sequence>
<name>A0A4Z2GAG0_9TELE</name>
<feature type="region of interest" description="Disordered" evidence="1">
    <location>
        <begin position="1"/>
        <end position="33"/>
    </location>
</feature>
<feature type="compositionally biased region" description="Basic and acidic residues" evidence="1">
    <location>
        <begin position="21"/>
        <end position="33"/>
    </location>
</feature>
<keyword evidence="3" id="KW-1185">Reference proteome</keyword>
<accession>A0A4Z2GAG0</accession>
<evidence type="ECO:0000256" key="1">
    <source>
        <dbReference type="SAM" id="MobiDB-lite"/>
    </source>
</evidence>
<feature type="compositionally biased region" description="Basic and acidic residues" evidence="1">
    <location>
        <begin position="54"/>
        <end position="76"/>
    </location>
</feature>
<evidence type="ECO:0000313" key="2">
    <source>
        <dbReference type="EMBL" id="TNN50210.1"/>
    </source>
</evidence>
<evidence type="ECO:0000313" key="3">
    <source>
        <dbReference type="Proteomes" id="UP000314294"/>
    </source>
</evidence>
<dbReference type="EMBL" id="SRLO01000627">
    <property type="protein sequence ID" value="TNN50210.1"/>
    <property type="molecule type" value="Genomic_DNA"/>
</dbReference>
<feature type="region of interest" description="Disordered" evidence="1">
    <location>
        <begin position="52"/>
        <end position="76"/>
    </location>
</feature>
<dbReference type="Proteomes" id="UP000314294">
    <property type="component" value="Unassembled WGS sequence"/>
</dbReference>
<comment type="caution">
    <text evidence="2">The sequence shown here is derived from an EMBL/GenBank/DDBJ whole genome shotgun (WGS) entry which is preliminary data.</text>
</comment>
<proteinExistence type="predicted"/>
<dbReference type="AlphaFoldDB" id="A0A4Z2GAG0"/>
<protein>
    <submittedName>
        <fullName evidence="2">Uncharacterized protein</fullName>
    </submittedName>
</protein>
<feature type="compositionally biased region" description="Polar residues" evidence="1">
    <location>
        <begin position="103"/>
        <end position="113"/>
    </location>
</feature>
<feature type="region of interest" description="Disordered" evidence="1">
    <location>
        <begin position="90"/>
        <end position="116"/>
    </location>
</feature>
<reference evidence="2 3" key="1">
    <citation type="submission" date="2019-03" db="EMBL/GenBank/DDBJ databases">
        <title>First draft genome of Liparis tanakae, snailfish: a comprehensive survey of snailfish specific genes.</title>
        <authorList>
            <person name="Kim W."/>
            <person name="Song I."/>
            <person name="Jeong J.-H."/>
            <person name="Kim D."/>
            <person name="Kim S."/>
            <person name="Ryu S."/>
            <person name="Song J.Y."/>
            <person name="Lee S.K."/>
        </authorList>
    </citation>
    <scope>NUCLEOTIDE SEQUENCE [LARGE SCALE GENOMIC DNA]</scope>
    <source>
        <tissue evidence="2">Muscle</tissue>
    </source>
</reference>
<organism evidence="2 3">
    <name type="scientific">Liparis tanakae</name>
    <name type="common">Tanaka's snailfish</name>
    <dbReference type="NCBI Taxonomy" id="230148"/>
    <lineage>
        <taxon>Eukaryota</taxon>
        <taxon>Metazoa</taxon>
        <taxon>Chordata</taxon>
        <taxon>Craniata</taxon>
        <taxon>Vertebrata</taxon>
        <taxon>Euteleostomi</taxon>
        <taxon>Actinopterygii</taxon>
        <taxon>Neopterygii</taxon>
        <taxon>Teleostei</taxon>
        <taxon>Neoteleostei</taxon>
        <taxon>Acanthomorphata</taxon>
        <taxon>Eupercaria</taxon>
        <taxon>Perciformes</taxon>
        <taxon>Cottioidei</taxon>
        <taxon>Cottales</taxon>
        <taxon>Liparidae</taxon>
        <taxon>Liparis</taxon>
    </lineage>
</organism>